<dbReference type="InterPro" id="IPR006162">
    <property type="entry name" value="Ppantetheine_attach_site"/>
</dbReference>
<dbReference type="SMART" id="SM00827">
    <property type="entry name" value="PKS_AT"/>
    <property type="match status" value="1"/>
</dbReference>
<dbReference type="InterPro" id="IPR020806">
    <property type="entry name" value="PKS_PP-bd"/>
</dbReference>
<dbReference type="InterPro" id="IPR009081">
    <property type="entry name" value="PP-bd_ACP"/>
</dbReference>
<dbReference type="InterPro" id="IPR014030">
    <property type="entry name" value="Ketoacyl_synth_N"/>
</dbReference>
<organism evidence="6 7">
    <name type="scientific">Pendulispora rubella</name>
    <dbReference type="NCBI Taxonomy" id="2741070"/>
    <lineage>
        <taxon>Bacteria</taxon>
        <taxon>Pseudomonadati</taxon>
        <taxon>Myxococcota</taxon>
        <taxon>Myxococcia</taxon>
        <taxon>Myxococcales</taxon>
        <taxon>Sorangiineae</taxon>
        <taxon>Pendulisporaceae</taxon>
        <taxon>Pendulispora</taxon>
    </lineage>
</organism>
<feature type="domain" description="Carrier" evidence="4">
    <location>
        <begin position="1340"/>
        <end position="1415"/>
    </location>
</feature>
<dbReference type="InterPro" id="IPR014031">
    <property type="entry name" value="Ketoacyl_synth_C"/>
</dbReference>
<proteinExistence type="predicted"/>
<dbReference type="PROSITE" id="PS52004">
    <property type="entry name" value="KS3_2"/>
    <property type="match status" value="1"/>
</dbReference>
<keyword evidence="2" id="KW-0597">Phosphoprotein</keyword>
<gene>
    <name evidence="6" type="ORF">LVJ94_38750</name>
</gene>
<dbReference type="Pfam" id="PF00550">
    <property type="entry name" value="PP-binding"/>
    <property type="match status" value="1"/>
</dbReference>
<dbReference type="PROSITE" id="PS00606">
    <property type="entry name" value="KS3_1"/>
    <property type="match status" value="1"/>
</dbReference>
<reference evidence="6" key="1">
    <citation type="submission" date="2021-12" db="EMBL/GenBank/DDBJ databases">
        <title>Discovery of the Pendulisporaceae a myxobacterial family with distinct sporulation behavior and unique specialized metabolism.</title>
        <authorList>
            <person name="Garcia R."/>
            <person name="Popoff A."/>
            <person name="Bader C.D."/>
            <person name="Loehr J."/>
            <person name="Walesch S."/>
            <person name="Walt C."/>
            <person name="Boldt J."/>
            <person name="Bunk B."/>
            <person name="Haeckl F.J.F.P.J."/>
            <person name="Gunesch A.P."/>
            <person name="Birkelbach J."/>
            <person name="Nuebel U."/>
            <person name="Pietschmann T."/>
            <person name="Bach T."/>
            <person name="Mueller R."/>
        </authorList>
    </citation>
    <scope>NUCLEOTIDE SEQUENCE</scope>
    <source>
        <strain evidence="6">MSr11367</strain>
    </source>
</reference>
<dbReference type="InterPro" id="IPR032821">
    <property type="entry name" value="PKS_assoc"/>
</dbReference>
<dbReference type="PANTHER" id="PTHR43775:SF37">
    <property type="entry name" value="SI:DKEY-61P9.11"/>
    <property type="match status" value="1"/>
</dbReference>
<dbReference type="InterPro" id="IPR016039">
    <property type="entry name" value="Thiolase-like"/>
</dbReference>
<dbReference type="Gene3D" id="3.40.47.10">
    <property type="match status" value="1"/>
</dbReference>
<dbReference type="Gene3D" id="3.40.50.720">
    <property type="entry name" value="NAD(P)-binding Rossmann-like Domain"/>
    <property type="match status" value="1"/>
</dbReference>
<dbReference type="Pfam" id="PF00698">
    <property type="entry name" value="Acyl_transf_1"/>
    <property type="match status" value="1"/>
</dbReference>
<name>A0ABZ2L0T2_9BACT</name>
<dbReference type="InterPro" id="IPR020841">
    <property type="entry name" value="PKS_Beta-ketoAc_synthase_dom"/>
</dbReference>
<dbReference type="SUPFAM" id="SSF55048">
    <property type="entry name" value="Probable ACP-binding domain of malonyl-CoA ACP transacylase"/>
    <property type="match status" value="1"/>
</dbReference>
<dbReference type="EMBL" id="CP089983">
    <property type="protein sequence ID" value="WXB02835.1"/>
    <property type="molecule type" value="Genomic_DNA"/>
</dbReference>
<dbReference type="InterPro" id="IPR001227">
    <property type="entry name" value="Ac_transferase_dom_sf"/>
</dbReference>
<keyword evidence="7" id="KW-1185">Reference proteome</keyword>
<dbReference type="SMART" id="SM00823">
    <property type="entry name" value="PKS_PP"/>
    <property type="match status" value="1"/>
</dbReference>
<dbReference type="CDD" id="cd08955">
    <property type="entry name" value="KR_2_FAS_SDR_x"/>
    <property type="match status" value="1"/>
</dbReference>
<dbReference type="Pfam" id="PF00109">
    <property type="entry name" value="ketoacyl-synt"/>
    <property type="match status" value="1"/>
</dbReference>
<dbReference type="InterPro" id="IPR018201">
    <property type="entry name" value="Ketoacyl_synth_AS"/>
</dbReference>
<dbReference type="Pfam" id="PF02801">
    <property type="entry name" value="Ketoacyl-synt_C"/>
    <property type="match status" value="1"/>
</dbReference>
<evidence type="ECO:0000256" key="2">
    <source>
        <dbReference type="ARBA" id="ARBA00022553"/>
    </source>
</evidence>
<dbReference type="PROSITE" id="PS50075">
    <property type="entry name" value="CARRIER"/>
    <property type="match status" value="1"/>
</dbReference>
<dbReference type="SMART" id="SM00825">
    <property type="entry name" value="PKS_KS"/>
    <property type="match status" value="1"/>
</dbReference>
<dbReference type="InterPro" id="IPR050091">
    <property type="entry name" value="PKS_NRPS_Biosynth_Enz"/>
</dbReference>
<dbReference type="InterPro" id="IPR057326">
    <property type="entry name" value="KR_dom"/>
</dbReference>
<dbReference type="Pfam" id="PF08659">
    <property type="entry name" value="KR"/>
    <property type="match status" value="1"/>
</dbReference>
<dbReference type="InterPro" id="IPR016035">
    <property type="entry name" value="Acyl_Trfase/lysoPLipase"/>
</dbReference>
<dbReference type="PANTHER" id="PTHR43775">
    <property type="entry name" value="FATTY ACID SYNTHASE"/>
    <property type="match status" value="1"/>
</dbReference>
<accession>A0ABZ2L0T2</accession>
<dbReference type="InterPro" id="IPR016036">
    <property type="entry name" value="Malonyl_transacylase_ACP-bd"/>
</dbReference>
<evidence type="ECO:0000259" key="5">
    <source>
        <dbReference type="PROSITE" id="PS52004"/>
    </source>
</evidence>
<dbReference type="SMART" id="SM01294">
    <property type="entry name" value="PKS_PP_betabranch"/>
    <property type="match status" value="1"/>
</dbReference>
<sequence length="1461" mass="156006">MSMLNELQEVVESLTPEQRTLLAELLAGAASTADEPIAIVGMAGRFPGAPDVDAFWQLLVEGRDAISEIPRGRWNADAFYHPDKETPGKMATRWGGFLEDVERFDAEFFGITPREAAAMDPQQRLFLETAWEALEDAGLPTASLRRTATGVFVGVSNFDYVWHQFRSLRDVDAYASSGSAHCIIANRISYLLDLTGPSVAVDTACSSSLVAVHLACQSLRAKECDLALAGGVNLVLTPHLTVSLSRWGMMASDGRCKTFDSRADGFVRGEGSGAVVLQRLVDAEHGGARILAVIRGSAINQDGKTNGLTAPNGAAQQAVIRQALARAGVSPADVSFLETHGTGTSLGDPIEVEAIHEVFGGHTAHCVLGAVKTNIGHLEPAAGIAGLIKVVLALRHGTIPRNLHFQAQNPHLTLAPGIELANETRPWAGPRMAGVSAFSFGGTNAHVVLEEAPARALEATEVPASPHLLALSARDAEARRQMAVRHAQALETAKDPALTVEGVAALRALHRDHLDERLVVLADGRAGAAEALRSFAEGRPHPDVVYGSKRPNARCVFVYTGQGQPWLEMGRELWRTEAVFREAAAEVDAAFQRVSGRACAEGPLERTDVAQPAIFRLQIALTKTLAHWGIRPDAVVGHSVGEVAAAWAAGILTLDEAARVVHHRARLMERTAGLGAMASVAWPLAEAAAFLEAHPSVVIAAHNGARDVVLSGYPEALEKVLRALEARGARCKKLAVAYAFHSPQMDALQGELVGELQGLRPKAPRIPFFSTVTGQRERDAVGTPEYWAKNMRERVRFAEAIAGAHADGCSNAFLELGPHPALTPYITDAPTAYGMRRGQDDRRGLLSAVASLYVHGIEPDWSRLVGRADRRWSLPAYPWQRQRHWLALHETASTYRTEWIPDATPSAAVAPKRYHLVADDGALAEHLRAAIQASGGVCAAGSFDVDEVLLALPSLQAARAFVQRLLDTEHRPRVTFLTRAAMHLDGDAEVSPELAALWGFGRALAHEEPSLGATLLDLPASPHDGEATAVLARLAGAPAERQAAWRKGQWHVPRLTAYALPSPAPLDGEGTFLVTGGLGSLGLATAQRLVSSGAKTLALVARRAPNAEQRSAIAALQAKGARVMTVQANVADAGDLARALEELRASAPPLRGVFHAAGVLEDGLLAGSSREAFDRVLSPKVEGGWNLHRLTKDMNLQHFVLYSSATAVLGAAGQTSYAAANAFLQGLAEHRRALGLRAVCVHWGAWAESSMASDAVMAQLRGRGFDTMAQELALDALEGALRDGATDVTVVDANWKTVLERHPLLERFLERLARAEEKKPSAVDPIVAVLAATPAGQRAKVLYGHVRAVVLSAMGMHPGTDVRPDQGLVELGLDSLLAVTIANRFSRDLAQRLPKTLIYDHPTLQRLTEHLLGVLFPPGDTVQTARAEANALGALAGASHETIQSLLDEELASLLPSAEFV</sequence>
<dbReference type="SUPFAM" id="SSF53901">
    <property type="entry name" value="Thiolase-like"/>
    <property type="match status" value="1"/>
</dbReference>
<dbReference type="Proteomes" id="UP001374803">
    <property type="component" value="Chromosome"/>
</dbReference>
<dbReference type="InterPro" id="IPR036291">
    <property type="entry name" value="NAD(P)-bd_dom_sf"/>
</dbReference>
<keyword evidence="1" id="KW-0596">Phosphopantetheine</keyword>
<evidence type="ECO:0000313" key="6">
    <source>
        <dbReference type="EMBL" id="WXB02835.1"/>
    </source>
</evidence>
<evidence type="ECO:0000256" key="1">
    <source>
        <dbReference type="ARBA" id="ARBA00022450"/>
    </source>
</evidence>
<dbReference type="Pfam" id="PF16197">
    <property type="entry name" value="KAsynt_C_assoc"/>
    <property type="match status" value="1"/>
</dbReference>
<dbReference type="InterPro" id="IPR036736">
    <property type="entry name" value="ACP-like_sf"/>
</dbReference>
<dbReference type="Gene3D" id="1.10.1200.10">
    <property type="entry name" value="ACP-like"/>
    <property type="match status" value="1"/>
</dbReference>
<dbReference type="Gene3D" id="3.40.366.10">
    <property type="entry name" value="Malonyl-Coenzyme A Acyl Carrier Protein, domain 2"/>
    <property type="match status" value="1"/>
</dbReference>
<keyword evidence="3" id="KW-0808">Transferase</keyword>
<evidence type="ECO:0000313" key="7">
    <source>
        <dbReference type="Proteomes" id="UP001374803"/>
    </source>
</evidence>
<dbReference type="PROSITE" id="PS00012">
    <property type="entry name" value="PHOSPHOPANTETHEINE"/>
    <property type="match status" value="1"/>
</dbReference>
<dbReference type="SUPFAM" id="SSF47336">
    <property type="entry name" value="ACP-like"/>
    <property type="match status" value="1"/>
</dbReference>
<dbReference type="CDD" id="cd00833">
    <property type="entry name" value="PKS"/>
    <property type="match status" value="1"/>
</dbReference>
<feature type="domain" description="Ketosynthase family 3 (KS3)" evidence="5">
    <location>
        <begin position="34"/>
        <end position="451"/>
    </location>
</feature>
<evidence type="ECO:0000259" key="4">
    <source>
        <dbReference type="PROSITE" id="PS50075"/>
    </source>
</evidence>
<dbReference type="SUPFAM" id="SSF52151">
    <property type="entry name" value="FabD/lysophospholipase-like"/>
    <property type="match status" value="1"/>
</dbReference>
<dbReference type="Gene3D" id="3.30.70.3290">
    <property type="match status" value="1"/>
</dbReference>
<dbReference type="RefSeq" id="WP_394832460.1">
    <property type="nucleotide sequence ID" value="NZ_CP089929.1"/>
</dbReference>
<dbReference type="InterPro" id="IPR014043">
    <property type="entry name" value="Acyl_transferase_dom"/>
</dbReference>
<protein>
    <submittedName>
        <fullName evidence="6">Type I polyketide synthase</fullName>
    </submittedName>
</protein>
<dbReference type="InterPro" id="IPR013968">
    <property type="entry name" value="PKS_KR"/>
</dbReference>
<dbReference type="SUPFAM" id="SSF51735">
    <property type="entry name" value="NAD(P)-binding Rossmann-fold domains"/>
    <property type="match status" value="2"/>
</dbReference>
<evidence type="ECO:0000256" key="3">
    <source>
        <dbReference type="ARBA" id="ARBA00022679"/>
    </source>
</evidence>
<dbReference type="SMART" id="SM00822">
    <property type="entry name" value="PKS_KR"/>
    <property type="match status" value="1"/>
</dbReference>